<dbReference type="SUPFAM" id="SSF48726">
    <property type="entry name" value="Immunoglobulin"/>
    <property type="match status" value="1"/>
</dbReference>
<evidence type="ECO:0000256" key="2">
    <source>
        <dbReference type="ARBA" id="ARBA00023157"/>
    </source>
</evidence>
<dbReference type="SMART" id="SM00408">
    <property type="entry name" value="IGc2"/>
    <property type="match status" value="1"/>
</dbReference>
<dbReference type="Proteomes" id="UP000193334">
    <property type="component" value="Chromosome"/>
</dbReference>
<protein>
    <submittedName>
        <fullName evidence="4">Immunoglobulin I-set domain protein</fullName>
    </submittedName>
</protein>
<proteinExistence type="predicted"/>
<evidence type="ECO:0000313" key="5">
    <source>
        <dbReference type="Proteomes" id="UP000193334"/>
    </source>
</evidence>
<dbReference type="Gene3D" id="2.60.120.200">
    <property type="match status" value="1"/>
</dbReference>
<dbReference type="SMART" id="SM00560">
    <property type="entry name" value="LamGL"/>
    <property type="match status" value="1"/>
</dbReference>
<evidence type="ECO:0000313" key="4">
    <source>
        <dbReference type="EMBL" id="ARN55731.1"/>
    </source>
</evidence>
<dbReference type="Gene3D" id="2.60.40.10">
    <property type="entry name" value="Immunoglobulins"/>
    <property type="match status" value="1"/>
</dbReference>
<gene>
    <name evidence="4" type="ORF">STSP1_00095</name>
</gene>
<dbReference type="Pfam" id="PF13927">
    <property type="entry name" value="Ig_3"/>
    <property type="match status" value="1"/>
</dbReference>
<dbReference type="EMBL" id="CP021023">
    <property type="protein sequence ID" value="ARN55731.1"/>
    <property type="molecule type" value="Genomic_DNA"/>
</dbReference>
<sequence length="796" mass="85945">MSKKLLLTVFFAAQIFLLQSLAVGETIAYWRFEEGPADAQVLHGAGEGQFAPDIPDASGNGNDLSVWNESFAGYGFRSEVGYDTVPYTGQANNFSVKNTGGSPGMFTQTGSQISTIEPSEFTIEATFRLENGGYRGIINRDSQGSVTGDAALSALYFQAIPENGVAIKFCDVQGYWHDAISETGVIETYDWGTNPSGAGVPFYSMAAVSDGEFLSLYLYNHDMPEEGYKLVAQENMLEETDSTNTALTSGTGDGGDWDAGNWTVGRALFNGGHVDRAYGYIDEVRISNSALRITDLLQGPTPYNGGVSQESDPANSDVNVTFSWDAPGEDSSGDGSNAVEPDLVDQYVFISSGDEEDPVLYYAGATGSDPGTDNPASSFGPVDLSYDTSYHWAVVGVMDGYEQSLTPGVSTLADADPNNNIHGPVWEFDAMASVPVIDENPEYQVVADGEDASFTVEVTSVTAPSFQWYKSEDQASDTPEDDTALNEPEVTLDISQHGTTYDCTMILPAAALADEGYYYCEVTNESSVSAFSDAAQLEIERLLHWYEFENNIMDSQGTNHGVSMRTDPNAPFDYTEGMVGDAISLNAESVGDSFEIDWTLKSNFTIEMWVKTTATPQGGDNWWEGAGLVDGELPGWSDDLGAVYLDGKFALGVGDPDDGNITLKSNTDLNDGTWHYCVATRDYQTGEIKVFVDGVLETETVAPAGLKQGGDNIRIGAIQTGSNFFKGQLDEVKIYNYQLSELDIAQKYTTVTGETVCVASQRPDEGLDTNNDCQINIDDFMVMASEWLVSGIYPAD</sequence>
<dbReference type="Pfam" id="PF13385">
    <property type="entry name" value="Laminin_G_3"/>
    <property type="match status" value="1"/>
</dbReference>
<keyword evidence="2" id="KW-1015">Disulfide bond</keyword>
<keyword evidence="1" id="KW-0732">Signal</keyword>
<dbReference type="STRING" id="1941349.STSP1_00095"/>
<dbReference type="AlphaFoldDB" id="A0A1W6LIX1"/>
<accession>A0A1W6LIX1</accession>
<name>A0A1W6LIX1_9BACT</name>
<dbReference type="InterPro" id="IPR003599">
    <property type="entry name" value="Ig_sub"/>
</dbReference>
<dbReference type="PROSITE" id="PS50835">
    <property type="entry name" value="IG_LIKE"/>
    <property type="match status" value="1"/>
</dbReference>
<dbReference type="InterPro" id="IPR013783">
    <property type="entry name" value="Ig-like_fold"/>
</dbReference>
<evidence type="ECO:0000256" key="1">
    <source>
        <dbReference type="ARBA" id="ARBA00022729"/>
    </source>
</evidence>
<dbReference type="InterPro" id="IPR013320">
    <property type="entry name" value="ConA-like_dom_sf"/>
</dbReference>
<dbReference type="SUPFAM" id="SSF49899">
    <property type="entry name" value="Concanavalin A-like lectins/glucanases"/>
    <property type="match status" value="1"/>
</dbReference>
<dbReference type="KEGG" id="pbp:STSP1_00095"/>
<dbReference type="InterPro" id="IPR036179">
    <property type="entry name" value="Ig-like_dom_sf"/>
</dbReference>
<organism evidence="4 5">
    <name type="scientific">Sedimentisphaera salicampi</name>
    <dbReference type="NCBI Taxonomy" id="1941349"/>
    <lineage>
        <taxon>Bacteria</taxon>
        <taxon>Pseudomonadati</taxon>
        <taxon>Planctomycetota</taxon>
        <taxon>Phycisphaerae</taxon>
        <taxon>Sedimentisphaerales</taxon>
        <taxon>Sedimentisphaeraceae</taxon>
        <taxon>Sedimentisphaera</taxon>
    </lineage>
</organism>
<reference evidence="5" key="1">
    <citation type="submission" date="2017-04" db="EMBL/GenBank/DDBJ databases">
        <title>Comparative genomics and description of representatives of a novel lineage of planctomycetes thriving in anoxic sediments.</title>
        <authorList>
            <person name="Spring S."/>
            <person name="Bunk B."/>
            <person name="Sproer C."/>
        </authorList>
    </citation>
    <scope>NUCLEOTIDE SEQUENCE [LARGE SCALE GENOMIC DNA]</scope>
    <source>
        <strain evidence="5">ST-PulAB-D4</strain>
    </source>
</reference>
<dbReference type="InterPro" id="IPR003598">
    <property type="entry name" value="Ig_sub2"/>
</dbReference>
<keyword evidence="5" id="KW-1185">Reference proteome</keyword>
<feature type="domain" description="Ig-like" evidence="3">
    <location>
        <begin position="435"/>
        <end position="538"/>
    </location>
</feature>
<dbReference type="InterPro" id="IPR006558">
    <property type="entry name" value="LamG-like"/>
</dbReference>
<dbReference type="SMART" id="SM00409">
    <property type="entry name" value="IG"/>
    <property type="match status" value="1"/>
</dbReference>
<dbReference type="RefSeq" id="WP_085754462.1">
    <property type="nucleotide sequence ID" value="NZ_CP021023.1"/>
</dbReference>
<evidence type="ECO:0000259" key="3">
    <source>
        <dbReference type="PROSITE" id="PS50835"/>
    </source>
</evidence>
<dbReference type="InterPro" id="IPR007110">
    <property type="entry name" value="Ig-like_dom"/>
</dbReference>